<dbReference type="RefSeq" id="WP_172990951.1">
    <property type="nucleotide sequence ID" value="NZ_CP054038.1"/>
</dbReference>
<feature type="transmembrane region" description="Helical" evidence="1">
    <location>
        <begin position="33"/>
        <end position="53"/>
    </location>
</feature>
<dbReference type="EMBL" id="CP054038">
    <property type="protein sequence ID" value="QKJ20526.1"/>
    <property type="molecule type" value="Genomic_DNA"/>
</dbReference>
<organism evidence="2 3">
    <name type="scientific">Microbacterium hominis</name>
    <dbReference type="NCBI Taxonomy" id="162426"/>
    <lineage>
        <taxon>Bacteria</taxon>
        <taxon>Bacillati</taxon>
        <taxon>Actinomycetota</taxon>
        <taxon>Actinomycetes</taxon>
        <taxon>Micrococcales</taxon>
        <taxon>Microbacteriaceae</taxon>
        <taxon>Microbacterium</taxon>
    </lineage>
</organism>
<evidence type="ECO:0000313" key="2">
    <source>
        <dbReference type="EMBL" id="QKJ20526.1"/>
    </source>
</evidence>
<gene>
    <name evidence="2" type="ORF">HQM25_14970</name>
</gene>
<dbReference type="Proteomes" id="UP000502498">
    <property type="component" value="Chromosome"/>
</dbReference>
<reference evidence="2 3" key="1">
    <citation type="submission" date="2020-05" db="EMBL/GenBank/DDBJ databases">
        <title>Strain PA2F3 complete genome.</title>
        <authorList>
            <person name="Kim Y.-S."/>
            <person name="Kim S.-J."/>
            <person name="Jung H.-k."/>
            <person name="Kim S.-E."/>
            <person name="Kim K.-H."/>
        </authorList>
    </citation>
    <scope>NUCLEOTIDE SEQUENCE [LARGE SCALE GENOMIC DNA]</scope>
    <source>
        <strain evidence="2 3">PA2F3</strain>
    </source>
</reference>
<keyword evidence="1" id="KW-0812">Transmembrane</keyword>
<keyword evidence="1" id="KW-1133">Transmembrane helix</keyword>
<evidence type="ECO:0000256" key="1">
    <source>
        <dbReference type="SAM" id="Phobius"/>
    </source>
</evidence>
<proteinExistence type="predicted"/>
<sequence length="69" mass="7431">MLPRTRTTHIVFLIVGLAFIGFGLWFVVSGGSFLMWLWPAAGLFLVVRSALALRKLAAGNDESEPPAGS</sequence>
<evidence type="ECO:0000313" key="3">
    <source>
        <dbReference type="Proteomes" id="UP000502498"/>
    </source>
</evidence>
<keyword evidence="1" id="KW-0472">Membrane</keyword>
<feature type="transmembrane region" description="Helical" evidence="1">
    <location>
        <begin position="7"/>
        <end position="27"/>
    </location>
</feature>
<dbReference type="AlphaFoldDB" id="A0A7D4U983"/>
<accession>A0A7D4U983</accession>
<name>A0A7D4U983_9MICO</name>
<protein>
    <submittedName>
        <fullName evidence="2">Uncharacterized protein</fullName>
    </submittedName>
</protein>